<gene>
    <name evidence="2" type="ORF">CTAM01_13936</name>
</gene>
<feature type="region of interest" description="Disordered" evidence="1">
    <location>
        <begin position="1"/>
        <end position="25"/>
    </location>
</feature>
<dbReference type="GeneID" id="85414176"/>
<comment type="caution">
    <text evidence="2">The sequence shown here is derived from an EMBL/GenBank/DDBJ whole genome shotgun (WGS) entry which is preliminary data.</text>
</comment>
<dbReference type="Proteomes" id="UP001227543">
    <property type="component" value="Unassembled WGS sequence"/>
</dbReference>
<evidence type="ECO:0000313" key="3">
    <source>
        <dbReference type="Proteomes" id="UP001227543"/>
    </source>
</evidence>
<sequence>MPPKKTKGAKSESAEDKPAEGKSRFYAPTSHGKCAIFLSDLFGPILASHGRNDSGISIGARIRVETNDGFDPHIALVLKFPDGTDNEDNGSGVRFHYKKQGNTYDPSSTFEIGIRFNRQKWTQKFEEASPELLSKFPSLQEGPGTTIITFSCDVDDNDRVSIEGLGMAYINKLEPVLEKFVNENGSIYGVTLSEFIRRKTFHVFMMKKGKPNDIHKNFAFDNLPPPFDYPYGDAHNFDPERGADFLAKSPRKAAYHSVHSFKDANSMLTVTTQSLLQNELYVWQQAQLVAAVKLRAYFVQNPDRESTYFVILPLPKEFMDQFGHAWKRLLDEQVSLLVWENEDDDKPSGSCFKSYASGIQALEPHPRGKSEAVLAVSCVALHFFGILDDTKRKIIAVDKWNKPNSESSHLAQLTMRGQGYAEWMMQPGPAVVGEGVTGLTEAVASTTIIGNPPSLRRLPKVSFLPRKNDRYEEALTSISLEEDRKRWPSFCRQVLLGIAIITGSRSYFLYGAY</sequence>
<accession>A0ABQ9QQU9</accession>
<dbReference type="RefSeq" id="XP_060375521.1">
    <property type="nucleotide sequence ID" value="XM_060529938.1"/>
</dbReference>
<dbReference type="EMBL" id="MLFU01000108">
    <property type="protein sequence ID" value="KAK1481688.1"/>
    <property type="molecule type" value="Genomic_DNA"/>
</dbReference>
<name>A0ABQ9QQU9_9PEZI</name>
<proteinExistence type="predicted"/>
<evidence type="ECO:0000313" key="2">
    <source>
        <dbReference type="EMBL" id="KAK1481688.1"/>
    </source>
</evidence>
<evidence type="ECO:0000256" key="1">
    <source>
        <dbReference type="SAM" id="MobiDB-lite"/>
    </source>
</evidence>
<organism evidence="2 3">
    <name type="scientific">Colletotrichum tamarilloi</name>
    <dbReference type="NCBI Taxonomy" id="1209934"/>
    <lineage>
        <taxon>Eukaryota</taxon>
        <taxon>Fungi</taxon>
        <taxon>Dikarya</taxon>
        <taxon>Ascomycota</taxon>
        <taxon>Pezizomycotina</taxon>
        <taxon>Sordariomycetes</taxon>
        <taxon>Hypocreomycetidae</taxon>
        <taxon>Glomerellales</taxon>
        <taxon>Glomerellaceae</taxon>
        <taxon>Colletotrichum</taxon>
        <taxon>Colletotrichum acutatum species complex</taxon>
    </lineage>
</organism>
<keyword evidence="3" id="KW-1185">Reference proteome</keyword>
<reference evidence="2 3" key="1">
    <citation type="submission" date="2016-10" db="EMBL/GenBank/DDBJ databases">
        <title>The genome sequence of Colletotrichum fioriniae PJ7.</title>
        <authorList>
            <person name="Baroncelli R."/>
        </authorList>
    </citation>
    <scope>NUCLEOTIDE SEQUENCE [LARGE SCALE GENOMIC DNA]</scope>
    <source>
        <strain evidence="2 3">Tom-12</strain>
    </source>
</reference>
<feature type="compositionally biased region" description="Basic and acidic residues" evidence="1">
    <location>
        <begin position="9"/>
        <end position="23"/>
    </location>
</feature>
<protein>
    <submittedName>
        <fullName evidence="2">Uncharacterized protein</fullName>
    </submittedName>
</protein>